<feature type="transmembrane region" description="Helical" evidence="1">
    <location>
        <begin position="444"/>
        <end position="461"/>
    </location>
</feature>
<dbReference type="InterPro" id="IPR006621">
    <property type="entry name" value="Nose-resist-to-fluoxetine_N"/>
</dbReference>
<feature type="transmembrane region" description="Helical" evidence="1">
    <location>
        <begin position="413"/>
        <end position="432"/>
    </location>
</feature>
<feature type="transmembrane region" description="Helical" evidence="1">
    <location>
        <begin position="557"/>
        <end position="574"/>
    </location>
</feature>
<comment type="caution">
    <text evidence="4">The sequence shown here is derived from an EMBL/GenBank/DDBJ whole genome shotgun (WGS) entry which is preliminary data.</text>
</comment>
<keyword evidence="1" id="KW-0472">Membrane</keyword>
<feature type="transmembrane region" description="Helical" evidence="1">
    <location>
        <begin position="628"/>
        <end position="651"/>
    </location>
</feature>
<evidence type="ECO:0000313" key="5">
    <source>
        <dbReference type="Proteomes" id="UP000483820"/>
    </source>
</evidence>
<keyword evidence="1" id="KW-0812">Transmembrane</keyword>
<dbReference type="PANTHER" id="PTHR11161:SF0">
    <property type="entry name" value="O-ACYLTRANSFERASE LIKE PROTEIN"/>
    <property type="match status" value="1"/>
</dbReference>
<dbReference type="AlphaFoldDB" id="A0A6A5GFX6"/>
<keyword evidence="2" id="KW-0732">Signal</keyword>
<accession>A0A6A5GFX6</accession>
<dbReference type="GeneID" id="9804840"/>
<feature type="transmembrane region" description="Helical" evidence="1">
    <location>
        <begin position="594"/>
        <end position="613"/>
    </location>
</feature>
<gene>
    <name evidence="4" type="ORF">GCK72_020588</name>
</gene>
<evidence type="ECO:0000256" key="1">
    <source>
        <dbReference type="SAM" id="Phobius"/>
    </source>
</evidence>
<evidence type="ECO:0000313" key="4">
    <source>
        <dbReference type="EMBL" id="KAF1754030.1"/>
    </source>
</evidence>
<evidence type="ECO:0000259" key="3">
    <source>
        <dbReference type="SMART" id="SM00703"/>
    </source>
</evidence>
<dbReference type="CTD" id="9804840"/>
<protein>
    <recommendedName>
        <fullName evidence="3">Nose resistant-to-fluoxetine protein N-terminal domain-containing protein</fullName>
    </recommendedName>
</protein>
<feature type="transmembrane region" description="Helical" evidence="1">
    <location>
        <begin position="481"/>
        <end position="499"/>
    </location>
</feature>
<dbReference type="InterPro" id="IPR052728">
    <property type="entry name" value="O2_lipid_transport_reg"/>
</dbReference>
<dbReference type="KEGG" id="crq:GCK72_020588"/>
<feature type="chain" id="PRO_5025389555" description="Nose resistant-to-fluoxetine protein N-terminal domain-containing protein" evidence="2">
    <location>
        <begin position="20"/>
        <end position="664"/>
    </location>
</feature>
<dbReference type="EMBL" id="WUAV01000005">
    <property type="protein sequence ID" value="KAF1754030.1"/>
    <property type="molecule type" value="Genomic_DNA"/>
</dbReference>
<reference evidence="4 5" key="1">
    <citation type="submission" date="2019-12" db="EMBL/GenBank/DDBJ databases">
        <title>Chromosome-level assembly of the Caenorhabditis remanei genome.</title>
        <authorList>
            <person name="Teterina A.A."/>
            <person name="Willis J.H."/>
            <person name="Phillips P.C."/>
        </authorList>
    </citation>
    <scope>NUCLEOTIDE SEQUENCE [LARGE SCALE GENOMIC DNA]</scope>
    <source>
        <strain evidence="4 5">PX506</strain>
        <tissue evidence="4">Whole organism</tissue>
    </source>
</reference>
<feature type="signal peptide" evidence="2">
    <location>
        <begin position="1"/>
        <end position="19"/>
    </location>
</feature>
<feature type="transmembrane region" description="Helical" evidence="1">
    <location>
        <begin position="306"/>
        <end position="326"/>
    </location>
</feature>
<dbReference type="RefSeq" id="XP_053582580.1">
    <property type="nucleotide sequence ID" value="XM_053733667.1"/>
</dbReference>
<feature type="transmembrane region" description="Helical" evidence="1">
    <location>
        <begin position="520"/>
        <end position="537"/>
    </location>
</feature>
<organism evidence="4 5">
    <name type="scientific">Caenorhabditis remanei</name>
    <name type="common">Caenorhabditis vulgaris</name>
    <dbReference type="NCBI Taxonomy" id="31234"/>
    <lineage>
        <taxon>Eukaryota</taxon>
        <taxon>Metazoa</taxon>
        <taxon>Ecdysozoa</taxon>
        <taxon>Nematoda</taxon>
        <taxon>Chromadorea</taxon>
        <taxon>Rhabditida</taxon>
        <taxon>Rhabditina</taxon>
        <taxon>Rhabditomorpha</taxon>
        <taxon>Rhabditoidea</taxon>
        <taxon>Rhabditidae</taxon>
        <taxon>Peloderinae</taxon>
        <taxon>Caenorhabditis</taxon>
    </lineage>
</organism>
<dbReference type="SMART" id="SM00703">
    <property type="entry name" value="NRF"/>
    <property type="match status" value="1"/>
</dbReference>
<dbReference type="Pfam" id="PF01757">
    <property type="entry name" value="Acyl_transf_3"/>
    <property type="match status" value="1"/>
</dbReference>
<dbReference type="PANTHER" id="PTHR11161">
    <property type="entry name" value="O-ACYLTRANSFERASE"/>
    <property type="match status" value="1"/>
</dbReference>
<dbReference type="GO" id="GO:0016747">
    <property type="term" value="F:acyltransferase activity, transferring groups other than amino-acyl groups"/>
    <property type="evidence" value="ECO:0007669"/>
    <property type="project" value="InterPro"/>
</dbReference>
<feature type="transmembrane region" description="Helical" evidence="1">
    <location>
        <begin position="196"/>
        <end position="223"/>
    </location>
</feature>
<sequence length="664" mass="76486">MRVSYFIFLLFFCYTEPQGFVPPGFSNSLYNFLNIPPTLFTKISSKCSQDFGLFLKSLIASANILETCNNGCQERLKDHSFALKQLDAFGKIPSGITQWTTISDGSYQACNEADGEKYSTNYCYLVLIPGTNSTCPNMSNLSQKMTDTSNILYRLAVCIPKACSSSDVATIFNAVSPLPFTACQTFCVKKHQNTSVWSWLFLIFMTVMVTVTTIGTVLDYYFVDTDDKDIRFRILCCFSLYSNFKTILSTESVEGNSRLKSVDFLKFWSVVWVIVGHSPVNFLMGDTAKKLVESRKELLTHFMLDAYYSVDTFFVISGTLLGYGMWKNSNCFQLARSRTFWIKLLARRYIRLMPPVMVFIGVFVFSARFIRGPTIISLFDNMDKQTEKCADTWWFNLFMIQNFWRPSENCYGISWYVAADFQCFVIAPLIVIPWMKSQKQGMRYSIIIFVVSVLATFYTFIRHGLPPFNYVLKGMEEYLTYAHQSSFLRIPNFIFGIVLGKVLATYSTPASLAYNNSGKFWMLCFASIFLCFYGKLQAVANIGEPEMMPMISVAHHIFHRTLWTFSIVWVIYACQNDLSRCFATFINHRFWQPFGRLTYCIYIIHWWMLYVVLNQSDRKLHFVSQGQMLLTVTIPTVVLCIPVALLWSSVFEVPIGRLEKLYFL</sequence>
<dbReference type="Proteomes" id="UP000483820">
    <property type="component" value="Chromosome V"/>
</dbReference>
<feature type="domain" description="Nose resistant-to-fluoxetine protein N-terminal" evidence="3">
    <location>
        <begin position="44"/>
        <end position="189"/>
    </location>
</feature>
<evidence type="ECO:0000256" key="2">
    <source>
        <dbReference type="SAM" id="SignalP"/>
    </source>
</evidence>
<proteinExistence type="predicted"/>
<keyword evidence="1" id="KW-1133">Transmembrane helix</keyword>
<feature type="transmembrane region" description="Helical" evidence="1">
    <location>
        <begin position="352"/>
        <end position="370"/>
    </location>
</feature>
<dbReference type="Pfam" id="PF20146">
    <property type="entry name" value="NRF"/>
    <property type="match status" value="1"/>
</dbReference>
<name>A0A6A5GFX6_CAERE</name>
<dbReference type="InterPro" id="IPR002656">
    <property type="entry name" value="Acyl_transf_3_dom"/>
</dbReference>